<dbReference type="InterPro" id="IPR013783">
    <property type="entry name" value="Ig-like_fold"/>
</dbReference>
<evidence type="ECO:0000256" key="5">
    <source>
        <dbReference type="ARBA" id="ARBA00022427"/>
    </source>
</evidence>
<comment type="subcellular location">
    <subcellularLocation>
        <location evidence="2">Cell junction</location>
        <location evidence="2">Tight junction</location>
    </subcellularLocation>
    <subcellularLocation>
        <location evidence="1">Cell membrane</location>
        <topology evidence="1">Single-pass type I membrane protein</topology>
    </subcellularLocation>
</comment>
<keyword evidence="12 19" id="KW-1133">Transmembrane helix</keyword>
<evidence type="ECO:0000256" key="4">
    <source>
        <dbReference type="ARBA" id="ARBA00016608"/>
    </source>
</evidence>
<keyword evidence="11" id="KW-0965">Cell junction</keyword>
<keyword evidence="6" id="KW-1003">Cell membrane</keyword>
<name>G5BX22_HETGA</name>
<comment type="subunit">
    <text evidence="18">Interacts with the ninth PDZ domain of MPDZ. Interacts with the first PDZ domain of PARD3. The association between PARD3 and PARD6B probably disrupts this interaction. Interacts with ITGAL (via I-domain). Interacts with CD151.</text>
</comment>
<keyword evidence="16" id="KW-0393">Immunoglobulin domain</keyword>
<keyword evidence="14" id="KW-1015">Disulfide bond</keyword>
<dbReference type="GO" id="GO:0005923">
    <property type="term" value="C:bicellular tight junction"/>
    <property type="evidence" value="ECO:0007669"/>
    <property type="project" value="UniProtKB-SubCell"/>
</dbReference>
<keyword evidence="8 19" id="KW-0812">Transmembrane</keyword>
<evidence type="ECO:0000256" key="16">
    <source>
        <dbReference type="ARBA" id="ARBA00023319"/>
    </source>
</evidence>
<gene>
    <name evidence="21" type="ORF">GW7_12270</name>
</gene>
<keyword evidence="5" id="KW-0796">Tight junction</keyword>
<evidence type="ECO:0000256" key="19">
    <source>
        <dbReference type="SAM" id="Phobius"/>
    </source>
</evidence>
<dbReference type="PANTHER" id="PTHR45113:SF1">
    <property type="entry name" value="JUNCTIONAL ADHESION MOLECULE A"/>
    <property type="match status" value="1"/>
</dbReference>
<dbReference type="EMBL" id="JH172253">
    <property type="protein sequence ID" value="EHB13833.1"/>
    <property type="molecule type" value="Genomic_DNA"/>
</dbReference>
<feature type="transmembrane region" description="Helical" evidence="19">
    <location>
        <begin position="210"/>
        <end position="235"/>
    </location>
</feature>
<evidence type="ECO:0000256" key="10">
    <source>
        <dbReference type="ARBA" id="ARBA00022737"/>
    </source>
</evidence>
<organism evidence="21 22">
    <name type="scientific">Heterocephalus glaber</name>
    <name type="common">Naked mole rat</name>
    <dbReference type="NCBI Taxonomy" id="10181"/>
    <lineage>
        <taxon>Eukaryota</taxon>
        <taxon>Metazoa</taxon>
        <taxon>Chordata</taxon>
        <taxon>Craniata</taxon>
        <taxon>Vertebrata</taxon>
        <taxon>Euteleostomi</taxon>
        <taxon>Mammalia</taxon>
        <taxon>Eutheria</taxon>
        <taxon>Euarchontoglires</taxon>
        <taxon>Glires</taxon>
        <taxon>Rodentia</taxon>
        <taxon>Hystricomorpha</taxon>
        <taxon>Bathyergidae</taxon>
        <taxon>Heterocephalus</taxon>
    </lineage>
</organism>
<proteinExistence type="inferred from homology"/>
<accession>G5BX22</accession>
<dbReference type="Gene3D" id="2.60.40.10">
    <property type="entry name" value="Immunoglobulins"/>
    <property type="match status" value="1"/>
</dbReference>
<dbReference type="SUPFAM" id="SSF48726">
    <property type="entry name" value="Immunoglobulin"/>
    <property type="match status" value="1"/>
</dbReference>
<dbReference type="AlphaFoldDB" id="G5BX22"/>
<dbReference type="InterPro" id="IPR036179">
    <property type="entry name" value="Ig-like_dom_sf"/>
</dbReference>
<dbReference type="Proteomes" id="UP000006813">
    <property type="component" value="Unassembled WGS sequence"/>
</dbReference>
<dbReference type="GO" id="GO:0007155">
    <property type="term" value="P:cell adhesion"/>
    <property type="evidence" value="ECO:0007669"/>
    <property type="project" value="InterPro"/>
</dbReference>
<evidence type="ECO:0000256" key="9">
    <source>
        <dbReference type="ARBA" id="ARBA00022729"/>
    </source>
</evidence>
<evidence type="ECO:0000256" key="14">
    <source>
        <dbReference type="ARBA" id="ARBA00023157"/>
    </source>
</evidence>
<protein>
    <recommendedName>
        <fullName evidence="4">Junctional adhesion molecule A</fullName>
    </recommendedName>
    <alternativeName>
        <fullName evidence="17">Junctional adhesion molecule 1</fullName>
    </alternativeName>
</protein>
<evidence type="ECO:0000256" key="13">
    <source>
        <dbReference type="ARBA" id="ARBA00023136"/>
    </source>
</evidence>
<evidence type="ECO:0000256" key="11">
    <source>
        <dbReference type="ARBA" id="ARBA00022949"/>
    </source>
</evidence>
<evidence type="ECO:0000256" key="12">
    <source>
        <dbReference type="ARBA" id="ARBA00022989"/>
    </source>
</evidence>
<dbReference type="InterPro" id="IPR003598">
    <property type="entry name" value="Ig_sub2"/>
</dbReference>
<dbReference type="Pfam" id="PF13927">
    <property type="entry name" value="Ig_3"/>
    <property type="match status" value="1"/>
</dbReference>
<dbReference type="InterPro" id="IPR003599">
    <property type="entry name" value="Ig_sub"/>
</dbReference>
<comment type="similarity">
    <text evidence="3">Belongs to the immunoglobulin superfamily.</text>
</comment>
<evidence type="ECO:0000256" key="17">
    <source>
        <dbReference type="ARBA" id="ARBA00030590"/>
    </source>
</evidence>
<dbReference type="STRING" id="10181.G5BX22"/>
<evidence type="ECO:0000256" key="6">
    <source>
        <dbReference type="ARBA" id="ARBA00022475"/>
    </source>
</evidence>
<keyword evidence="9" id="KW-0732">Signal</keyword>
<evidence type="ECO:0000313" key="21">
    <source>
        <dbReference type="EMBL" id="EHB13833.1"/>
    </source>
</evidence>
<dbReference type="InterPro" id="IPR042456">
    <property type="entry name" value="F11R"/>
</dbReference>
<evidence type="ECO:0000256" key="3">
    <source>
        <dbReference type="ARBA" id="ARBA00008637"/>
    </source>
</evidence>
<dbReference type="GO" id="GO:0090559">
    <property type="term" value="P:regulation of membrane permeability"/>
    <property type="evidence" value="ECO:0007669"/>
    <property type="project" value="TreeGrafter"/>
</dbReference>
<keyword evidence="15" id="KW-0325">Glycoprotein</keyword>
<reference evidence="21 22" key="1">
    <citation type="journal article" date="2011" name="Nature">
        <title>Genome sequencing reveals insights into physiology and longevity of the naked mole rat.</title>
        <authorList>
            <person name="Kim E.B."/>
            <person name="Fang X."/>
            <person name="Fushan A.A."/>
            <person name="Huang Z."/>
            <person name="Lobanov A.V."/>
            <person name="Han L."/>
            <person name="Marino S.M."/>
            <person name="Sun X."/>
            <person name="Turanov A.A."/>
            <person name="Yang P."/>
            <person name="Yim S.H."/>
            <person name="Zhao X."/>
            <person name="Kasaikina M.V."/>
            <person name="Stoletzki N."/>
            <person name="Peng C."/>
            <person name="Polak P."/>
            <person name="Xiong Z."/>
            <person name="Kiezun A."/>
            <person name="Zhu Y."/>
            <person name="Chen Y."/>
            <person name="Kryukov G.V."/>
            <person name="Zhang Q."/>
            <person name="Peshkin L."/>
            <person name="Yang L."/>
            <person name="Bronson R.T."/>
            <person name="Buffenstein R."/>
            <person name="Wang B."/>
            <person name="Han C."/>
            <person name="Li Q."/>
            <person name="Chen L."/>
            <person name="Zhao W."/>
            <person name="Sunyaev S.R."/>
            <person name="Park T.J."/>
            <person name="Zhang G."/>
            <person name="Wang J."/>
            <person name="Gladyshev V.N."/>
        </authorList>
    </citation>
    <scope>NUCLEOTIDE SEQUENCE [LARGE SCALE GENOMIC DNA]</scope>
</reference>
<dbReference type="PANTHER" id="PTHR45113">
    <property type="entry name" value="JUNCTIONAL ADHESION MOLECULE A"/>
    <property type="match status" value="1"/>
</dbReference>
<evidence type="ECO:0000313" key="22">
    <source>
        <dbReference type="Proteomes" id="UP000006813"/>
    </source>
</evidence>
<evidence type="ECO:0000256" key="18">
    <source>
        <dbReference type="ARBA" id="ARBA00046718"/>
    </source>
</evidence>
<feature type="domain" description="Ig-like" evidence="20">
    <location>
        <begin position="109"/>
        <end position="202"/>
    </location>
</feature>
<keyword evidence="13 19" id="KW-0472">Membrane</keyword>
<dbReference type="InterPro" id="IPR007110">
    <property type="entry name" value="Ig-like_dom"/>
</dbReference>
<evidence type="ECO:0000256" key="2">
    <source>
        <dbReference type="ARBA" id="ARBA00004435"/>
    </source>
</evidence>
<evidence type="ECO:0000259" key="20">
    <source>
        <dbReference type="PROSITE" id="PS50835"/>
    </source>
</evidence>
<sequence length="269" mass="29429">MLGKGSVYISSPEVQQLENNVVKLHCTYSGFSSLLWSGSLTVGTPLGSFATITRSLLPMWTMLPFQPTAIAFSSVIREHMGTCIVTEDNGNSYREVHIQLTVFVSPSKPTVNIPSSATIGTQMVLTCSEQDVSPPSEYSWFRDKVLMLEEPKNTRAFINSSYTLDHKTGELIFSPLTTADSGEYTCQAQNGFGTPMKSDSISMKAVELNVGGIVSAVFITLILLGVLIFSIWFAYSGGYFETSSGKKVIYSQPTAWSEGEFKQTLSFLV</sequence>
<evidence type="ECO:0000256" key="8">
    <source>
        <dbReference type="ARBA" id="ARBA00022692"/>
    </source>
</evidence>
<dbReference type="GO" id="GO:0090557">
    <property type="term" value="P:establishment of endothelial intestinal barrier"/>
    <property type="evidence" value="ECO:0007669"/>
    <property type="project" value="TreeGrafter"/>
</dbReference>
<evidence type="ECO:0000256" key="15">
    <source>
        <dbReference type="ARBA" id="ARBA00023180"/>
    </source>
</evidence>
<dbReference type="InParanoid" id="G5BX22"/>
<dbReference type="SMART" id="SM00408">
    <property type="entry name" value="IGc2"/>
    <property type="match status" value="1"/>
</dbReference>
<evidence type="ECO:0000256" key="7">
    <source>
        <dbReference type="ARBA" id="ARBA00022553"/>
    </source>
</evidence>
<dbReference type="PROSITE" id="PS50835">
    <property type="entry name" value="IG_LIKE"/>
    <property type="match status" value="1"/>
</dbReference>
<keyword evidence="7" id="KW-0597">Phosphoprotein</keyword>
<dbReference type="GO" id="GO:0005886">
    <property type="term" value="C:plasma membrane"/>
    <property type="evidence" value="ECO:0007669"/>
    <property type="project" value="UniProtKB-SubCell"/>
</dbReference>
<dbReference type="FunFam" id="2.60.40.10:FF:000342">
    <property type="entry name" value="Junctional adhesion molecule A"/>
    <property type="match status" value="1"/>
</dbReference>
<keyword evidence="10" id="KW-0677">Repeat</keyword>
<dbReference type="GO" id="GO:0050892">
    <property type="term" value="P:intestinal absorption"/>
    <property type="evidence" value="ECO:0007669"/>
    <property type="project" value="TreeGrafter"/>
</dbReference>
<dbReference type="SMART" id="SM00409">
    <property type="entry name" value="IG"/>
    <property type="match status" value="2"/>
</dbReference>
<evidence type="ECO:0000256" key="1">
    <source>
        <dbReference type="ARBA" id="ARBA00004251"/>
    </source>
</evidence>